<dbReference type="GO" id="GO:0005634">
    <property type="term" value="C:nucleus"/>
    <property type="evidence" value="ECO:0007669"/>
    <property type="project" value="UniProtKB-SubCell"/>
</dbReference>
<evidence type="ECO:0000256" key="1">
    <source>
        <dbReference type="ARBA" id="ARBA00004123"/>
    </source>
</evidence>
<gene>
    <name evidence="10" type="ORF">M437DRAFT_54997</name>
</gene>
<feature type="compositionally biased region" description="Basic residues" evidence="8">
    <location>
        <begin position="10"/>
        <end position="21"/>
    </location>
</feature>
<evidence type="ECO:0000256" key="2">
    <source>
        <dbReference type="ARBA" id="ARBA00022723"/>
    </source>
</evidence>
<keyword evidence="5" id="KW-0862">Zinc</keyword>
<evidence type="ECO:0000313" key="10">
    <source>
        <dbReference type="EMBL" id="KEQ60074.1"/>
    </source>
</evidence>
<organism evidence="10 11">
    <name type="scientific">Aureobasidium melanogenum (strain CBS 110374)</name>
    <name type="common">Aureobasidium pullulans var. melanogenum</name>
    <dbReference type="NCBI Taxonomy" id="1043003"/>
    <lineage>
        <taxon>Eukaryota</taxon>
        <taxon>Fungi</taxon>
        <taxon>Dikarya</taxon>
        <taxon>Ascomycota</taxon>
        <taxon>Pezizomycotina</taxon>
        <taxon>Dothideomycetes</taxon>
        <taxon>Dothideomycetidae</taxon>
        <taxon>Dothideales</taxon>
        <taxon>Saccotheciaceae</taxon>
        <taxon>Aureobasidium</taxon>
    </lineage>
</organism>
<dbReference type="GO" id="GO:0008270">
    <property type="term" value="F:zinc ion binding"/>
    <property type="evidence" value="ECO:0007669"/>
    <property type="project" value="UniProtKB-KW"/>
</dbReference>
<dbReference type="PROSITE" id="PS00028">
    <property type="entry name" value="ZINC_FINGER_C2H2_1"/>
    <property type="match status" value="1"/>
</dbReference>
<dbReference type="PROSITE" id="PS50157">
    <property type="entry name" value="ZINC_FINGER_C2H2_2"/>
    <property type="match status" value="1"/>
</dbReference>
<evidence type="ECO:0000256" key="7">
    <source>
        <dbReference type="PROSITE-ProRule" id="PRU00042"/>
    </source>
</evidence>
<dbReference type="AlphaFoldDB" id="A0A074VLR8"/>
<dbReference type="GO" id="GO:0000981">
    <property type="term" value="F:DNA-binding transcription factor activity, RNA polymerase II-specific"/>
    <property type="evidence" value="ECO:0007669"/>
    <property type="project" value="InterPro"/>
</dbReference>
<evidence type="ECO:0000259" key="9">
    <source>
        <dbReference type="PROSITE" id="PS50157"/>
    </source>
</evidence>
<dbReference type="InterPro" id="IPR013087">
    <property type="entry name" value="Znf_C2H2_type"/>
</dbReference>
<dbReference type="SMART" id="SM00355">
    <property type="entry name" value="ZnF_C2H2"/>
    <property type="match status" value="2"/>
</dbReference>
<evidence type="ECO:0000256" key="5">
    <source>
        <dbReference type="ARBA" id="ARBA00022833"/>
    </source>
</evidence>
<protein>
    <recommendedName>
        <fullName evidence="9">C2H2-type domain-containing protein</fullName>
    </recommendedName>
</protein>
<dbReference type="EMBL" id="KL584844">
    <property type="protein sequence ID" value="KEQ60074.1"/>
    <property type="molecule type" value="Genomic_DNA"/>
</dbReference>
<dbReference type="Pfam" id="PF04082">
    <property type="entry name" value="Fungal_trans"/>
    <property type="match status" value="1"/>
</dbReference>
<keyword evidence="6" id="KW-0539">Nucleus</keyword>
<comment type="subcellular location">
    <subcellularLocation>
        <location evidence="1">Nucleus</location>
    </subcellularLocation>
</comment>
<reference evidence="10 11" key="1">
    <citation type="journal article" date="2014" name="BMC Genomics">
        <title>Genome sequencing of four Aureobasidium pullulans varieties: biotechnological potential, stress tolerance, and description of new species.</title>
        <authorList>
            <person name="Gostin Ar C."/>
            <person name="Ohm R.A."/>
            <person name="Kogej T."/>
            <person name="Sonjak S."/>
            <person name="Turk M."/>
            <person name="Zajc J."/>
            <person name="Zalar P."/>
            <person name="Grube M."/>
            <person name="Sun H."/>
            <person name="Han J."/>
            <person name="Sharma A."/>
            <person name="Chiniquy J."/>
            <person name="Ngan C.Y."/>
            <person name="Lipzen A."/>
            <person name="Barry K."/>
            <person name="Grigoriev I.V."/>
            <person name="Gunde-Cimerman N."/>
        </authorList>
    </citation>
    <scope>NUCLEOTIDE SEQUENCE [LARGE SCALE GENOMIC DNA]</scope>
    <source>
        <strain evidence="10 11">CBS 110374</strain>
    </source>
</reference>
<dbReference type="RefSeq" id="XP_040877097.1">
    <property type="nucleotide sequence ID" value="XM_041022782.1"/>
</dbReference>
<dbReference type="PANTHER" id="PTHR40626:SF11">
    <property type="entry name" value="ZINC FINGER PROTEIN YPR022C"/>
    <property type="match status" value="1"/>
</dbReference>
<dbReference type="GO" id="GO:0000785">
    <property type="term" value="C:chromatin"/>
    <property type="evidence" value="ECO:0007669"/>
    <property type="project" value="TreeGrafter"/>
</dbReference>
<dbReference type="CDD" id="cd12148">
    <property type="entry name" value="fungal_TF_MHR"/>
    <property type="match status" value="1"/>
</dbReference>
<keyword evidence="4 7" id="KW-0863">Zinc-finger</keyword>
<keyword evidence="2" id="KW-0479">Metal-binding</keyword>
<dbReference type="STRING" id="1043003.A0A074VLR8"/>
<feature type="region of interest" description="Disordered" evidence="8">
    <location>
        <begin position="1"/>
        <end position="21"/>
    </location>
</feature>
<proteinExistence type="predicted"/>
<feature type="domain" description="C2H2-type" evidence="9">
    <location>
        <begin position="24"/>
        <end position="56"/>
    </location>
</feature>
<keyword evidence="3" id="KW-0677">Repeat</keyword>
<dbReference type="HOGENOM" id="CLU_006466_0_0_1"/>
<dbReference type="Proteomes" id="UP000030672">
    <property type="component" value="Unassembled WGS sequence"/>
</dbReference>
<evidence type="ECO:0000256" key="4">
    <source>
        <dbReference type="ARBA" id="ARBA00022771"/>
    </source>
</evidence>
<evidence type="ECO:0000256" key="8">
    <source>
        <dbReference type="SAM" id="MobiDB-lite"/>
    </source>
</evidence>
<evidence type="ECO:0000256" key="6">
    <source>
        <dbReference type="ARBA" id="ARBA00023242"/>
    </source>
</evidence>
<dbReference type="GO" id="GO:0006351">
    <property type="term" value="P:DNA-templated transcription"/>
    <property type="evidence" value="ECO:0007669"/>
    <property type="project" value="InterPro"/>
</dbReference>
<dbReference type="GO" id="GO:0000978">
    <property type="term" value="F:RNA polymerase II cis-regulatory region sequence-specific DNA binding"/>
    <property type="evidence" value="ECO:0007669"/>
    <property type="project" value="InterPro"/>
</dbReference>
<evidence type="ECO:0000256" key="3">
    <source>
        <dbReference type="ARBA" id="ARBA00022737"/>
    </source>
</evidence>
<sequence length="838" mass="95221">MDRSQPAGPQKRKRASRKNTPKRFRCEYEGCTKIYSRAEHLQRHQLNRASHRVESYKPKQLFHCQTEGCDQTFVRLDLCMRHQARHGEASKTREQDVGATVFETTNEDMVEDLADEVDPYLQQDAATNITTEQPQTYDTGTADSHQDVLLDVVPNMPGWIQNEMLDNHSGFATVPSQQSNENFVTWLFDSPGSQQQNFDLSSYLPYVDFSLDYCSPTNDFSQFDSNQTIVNASTGSSMNMPPGNNAFREGTDEYGTNSHLRISTRCRSRIAHSITSFIAKKRPPGMPDAMEETDLLFSTDGKDFPNLTVNVLENCLSSFWSYVAVQLPIIHQQTFSNDDCQLLLLLAILMLGAGQAVRLHPVGTRNDYRVLADLIAINLRWEIFPEAEPPITLWMAQGLLLLEFYEKMFSTRRLHERAYIHHASTLALLRRGSPMVGHAEDEEPPTRCPSPGLTSQQTIGTFKQLGWWRRWARNESWHRVVFAALHMDTLHAVAFGHESSLLPYEVRLPLPCDDSLWSAQSPEDVWRLEETFSMHGISQQPFLDSLRRCLHGHDVHSNHGARIVLGSGLLSVGWHIRRRERNQQFLESMPSAQEQDRWRVLLLNAYSHWCRSFQQALEKSKVHSRKHESIRDVVFNPTILYRLAYITSHIDILDAQVYAGSKRLLGRKITDKDYLGCSTRMRNWATTSSARLAVAHAFELLDETLLGVSSETARQAVDQTTTTSYTCRADPSSYRPWVLYLASLTIWSYQYALKARPLHITPQESSDAGRALSQHVACSYIRRCAASGIESCSSQMSVQGCGAMCKLLAQDFALAEWELLVEASRILDSCADMILDRA</sequence>
<keyword evidence="11" id="KW-1185">Reference proteome</keyword>
<dbReference type="InterPro" id="IPR051059">
    <property type="entry name" value="VerF-like"/>
</dbReference>
<dbReference type="Gene3D" id="3.30.160.60">
    <property type="entry name" value="Classic Zinc Finger"/>
    <property type="match status" value="1"/>
</dbReference>
<dbReference type="InterPro" id="IPR007219">
    <property type="entry name" value="XnlR_reg_dom"/>
</dbReference>
<accession>A0A074VLR8</accession>
<dbReference type="PANTHER" id="PTHR40626">
    <property type="entry name" value="MIP31509P"/>
    <property type="match status" value="1"/>
</dbReference>
<dbReference type="GeneID" id="63916155"/>
<evidence type="ECO:0000313" key="11">
    <source>
        <dbReference type="Proteomes" id="UP000030672"/>
    </source>
</evidence>
<name>A0A074VLR8_AURM1</name>